<dbReference type="HOGENOM" id="CLU_2243684_0_0_2"/>
<dbReference type="AlphaFoldDB" id="F2KS15"/>
<proteinExistence type="predicted"/>
<dbReference type="Proteomes" id="UP000008136">
    <property type="component" value="Chromosome"/>
</dbReference>
<dbReference type="GO" id="GO:0006310">
    <property type="term" value="P:DNA recombination"/>
    <property type="evidence" value="ECO:0007669"/>
    <property type="project" value="InterPro"/>
</dbReference>
<sequence length="104" mass="11936">MENPLFEEIRKAQLDVAIVAFVPKSRVKNQDVDNISKIVLDTLKKDKQDPSSPYLFVDDSQVVRLLVYKKPCEAIEGYETSTLIISFRKHDPSKQMILVEKTVI</sequence>
<dbReference type="SUPFAM" id="SSF103084">
    <property type="entry name" value="Holliday junction resolvase RusA"/>
    <property type="match status" value="1"/>
</dbReference>
<gene>
    <name evidence="1" type="ordered locus">Arcve_0841</name>
</gene>
<dbReference type="InterPro" id="IPR036614">
    <property type="entry name" value="RusA-like_sf"/>
</dbReference>
<dbReference type="Pfam" id="PF05866">
    <property type="entry name" value="RusA"/>
    <property type="match status" value="1"/>
</dbReference>
<dbReference type="EMBL" id="CP002588">
    <property type="protein sequence ID" value="AEA46856.1"/>
    <property type="molecule type" value="Genomic_DNA"/>
</dbReference>
<evidence type="ECO:0000313" key="1">
    <source>
        <dbReference type="EMBL" id="AEA46856.1"/>
    </source>
</evidence>
<dbReference type="GO" id="GO:0000287">
    <property type="term" value="F:magnesium ion binding"/>
    <property type="evidence" value="ECO:0007669"/>
    <property type="project" value="InterPro"/>
</dbReference>
<dbReference type="KEGG" id="ave:Arcve_0841"/>
<dbReference type="GO" id="GO:0006281">
    <property type="term" value="P:DNA repair"/>
    <property type="evidence" value="ECO:0007669"/>
    <property type="project" value="InterPro"/>
</dbReference>
<organism evidence="1 2">
    <name type="scientific">Archaeoglobus veneficus (strain DSM 11195 / SNP6)</name>
    <dbReference type="NCBI Taxonomy" id="693661"/>
    <lineage>
        <taxon>Archaea</taxon>
        <taxon>Methanobacteriati</taxon>
        <taxon>Methanobacteriota</taxon>
        <taxon>Archaeoglobi</taxon>
        <taxon>Archaeoglobales</taxon>
        <taxon>Archaeoglobaceae</taxon>
        <taxon>Archaeoglobus</taxon>
    </lineage>
</organism>
<reference evidence="1 2" key="1">
    <citation type="submission" date="2011-03" db="EMBL/GenBank/DDBJ databases">
        <title>The complete genome of Archaeoglobus veneficus SNP6.</title>
        <authorList>
            <consortium name="US DOE Joint Genome Institute (JGI-PGF)"/>
            <person name="Lucas S."/>
            <person name="Copeland A."/>
            <person name="Lapidus A."/>
            <person name="Bruce D."/>
            <person name="Goodwin L."/>
            <person name="Pitluck S."/>
            <person name="Kyrpides N."/>
            <person name="Mavromatis K."/>
            <person name="Pagani I."/>
            <person name="Ivanova N."/>
            <person name="Mikhailova N."/>
            <person name="Lu M."/>
            <person name="Detter J.C."/>
            <person name="Tapia R."/>
            <person name="Han C."/>
            <person name="Land M."/>
            <person name="Hauser L."/>
            <person name="Markowitz V."/>
            <person name="Cheng J.-F."/>
            <person name="Hugenholtz P."/>
            <person name="Woyke T."/>
            <person name="Wu D."/>
            <person name="Spring S."/>
            <person name="Brambilla E."/>
            <person name="Klenk H.-P."/>
            <person name="Eisen J.A."/>
        </authorList>
    </citation>
    <scope>NUCLEOTIDE SEQUENCE [LARGE SCALE GENOMIC DNA]</scope>
    <source>
        <strain>SNP6</strain>
    </source>
</reference>
<name>F2KS15_ARCVS</name>
<dbReference type="InterPro" id="IPR008822">
    <property type="entry name" value="Endonuclease_RusA-like"/>
</dbReference>
<protein>
    <submittedName>
        <fullName evidence="1">Uncharacterized protein</fullName>
    </submittedName>
</protein>
<accession>F2KS15</accession>
<dbReference type="Gene3D" id="3.30.1330.70">
    <property type="entry name" value="Holliday junction resolvase RusA"/>
    <property type="match status" value="1"/>
</dbReference>
<keyword evidence="2" id="KW-1185">Reference proteome</keyword>
<evidence type="ECO:0000313" key="2">
    <source>
        <dbReference type="Proteomes" id="UP000008136"/>
    </source>
</evidence>